<name>A0ABR4ED00_9PEZI</name>
<feature type="region of interest" description="Disordered" evidence="1">
    <location>
        <begin position="1"/>
        <end position="65"/>
    </location>
</feature>
<gene>
    <name evidence="2" type="ORF">FJTKL_12566</name>
</gene>
<dbReference type="Proteomes" id="UP001600888">
    <property type="component" value="Unassembled WGS sequence"/>
</dbReference>
<feature type="region of interest" description="Disordered" evidence="1">
    <location>
        <begin position="107"/>
        <end position="127"/>
    </location>
</feature>
<evidence type="ECO:0000256" key="1">
    <source>
        <dbReference type="SAM" id="MobiDB-lite"/>
    </source>
</evidence>
<organism evidence="2 3">
    <name type="scientific">Diaporthe vaccinii</name>
    <dbReference type="NCBI Taxonomy" id="105482"/>
    <lineage>
        <taxon>Eukaryota</taxon>
        <taxon>Fungi</taxon>
        <taxon>Dikarya</taxon>
        <taxon>Ascomycota</taxon>
        <taxon>Pezizomycotina</taxon>
        <taxon>Sordariomycetes</taxon>
        <taxon>Sordariomycetidae</taxon>
        <taxon>Diaporthales</taxon>
        <taxon>Diaporthaceae</taxon>
        <taxon>Diaporthe</taxon>
        <taxon>Diaporthe eres species complex</taxon>
    </lineage>
</organism>
<dbReference type="EMBL" id="JBAWTH010000067">
    <property type="protein sequence ID" value="KAL2280287.1"/>
    <property type="molecule type" value="Genomic_DNA"/>
</dbReference>
<keyword evidence="3" id="KW-1185">Reference proteome</keyword>
<sequence length="252" mass="26646">MLAGLCSEVPRVSGSAQVSGPAKFTARGTTSQNTWAPGLDNLGPNQGPDPLGPHGGESRIEPGSTPGTHFSLLHLPGLLSVGAFLLLLPLPVPHNLAPSVTLSRISSSLPRHDPDERSPSIPAAPNSFVTVARSDPDASCHHVVPKRLVHGNSARHSAGSRGGGDAKPKPHSPVLTADSRSLFISIAFSTQHSIHYSEAIVFLDKKSLEDRQTQSLIKLLDKETLSMLSRRAAPTTATIPHHATVRSTDRLQ</sequence>
<comment type="caution">
    <text evidence="2">The sequence shown here is derived from an EMBL/GenBank/DDBJ whole genome shotgun (WGS) entry which is preliminary data.</text>
</comment>
<feature type="region of interest" description="Disordered" evidence="1">
    <location>
        <begin position="145"/>
        <end position="174"/>
    </location>
</feature>
<evidence type="ECO:0000313" key="2">
    <source>
        <dbReference type="EMBL" id="KAL2280287.1"/>
    </source>
</evidence>
<accession>A0ABR4ED00</accession>
<proteinExistence type="predicted"/>
<protein>
    <submittedName>
        <fullName evidence="2">Uncharacterized protein</fullName>
    </submittedName>
</protein>
<reference evidence="2 3" key="1">
    <citation type="submission" date="2024-03" db="EMBL/GenBank/DDBJ databases">
        <title>A high-quality draft genome sequence of Diaporthe vaccinii, a causative agent of upright dieback and viscid rot disease in cranberry plants.</title>
        <authorList>
            <person name="Sarrasin M."/>
            <person name="Lang B.F."/>
            <person name="Burger G."/>
        </authorList>
    </citation>
    <scope>NUCLEOTIDE SEQUENCE [LARGE SCALE GENOMIC DNA]</scope>
    <source>
        <strain evidence="2 3">IS7</strain>
    </source>
</reference>
<evidence type="ECO:0000313" key="3">
    <source>
        <dbReference type="Proteomes" id="UP001600888"/>
    </source>
</evidence>